<evidence type="ECO:0000256" key="8">
    <source>
        <dbReference type="ARBA" id="ARBA00023136"/>
    </source>
</evidence>
<evidence type="ECO:0000256" key="7">
    <source>
        <dbReference type="ARBA" id="ARBA00023128"/>
    </source>
</evidence>
<evidence type="ECO:0000256" key="12">
    <source>
        <dbReference type="SAM" id="MobiDB-lite"/>
    </source>
</evidence>
<evidence type="ECO:0000256" key="10">
    <source>
        <dbReference type="ARBA" id="ARBA00032985"/>
    </source>
</evidence>
<dbReference type="EMBL" id="JAUKUA010000003">
    <property type="protein sequence ID" value="KAK0719692.1"/>
    <property type="molecule type" value="Genomic_DNA"/>
</dbReference>
<keyword evidence="5" id="KW-0812">Transmembrane</keyword>
<feature type="region of interest" description="Disordered" evidence="12">
    <location>
        <begin position="35"/>
        <end position="75"/>
    </location>
</feature>
<keyword evidence="8" id="KW-0472">Membrane</keyword>
<comment type="subcellular location">
    <subcellularLocation>
        <location evidence="2">Membrane</location>
    </subcellularLocation>
    <subcellularLocation>
        <location evidence="11">Mitochondrion inner membrane</location>
        <topology evidence="11">Single-pass membrane protein</topology>
    </subcellularLocation>
</comment>
<organism evidence="13 14">
    <name type="scientific">Lasiosphaeris hirsuta</name>
    <dbReference type="NCBI Taxonomy" id="260670"/>
    <lineage>
        <taxon>Eukaryota</taxon>
        <taxon>Fungi</taxon>
        <taxon>Dikarya</taxon>
        <taxon>Ascomycota</taxon>
        <taxon>Pezizomycotina</taxon>
        <taxon>Sordariomycetes</taxon>
        <taxon>Sordariomycetidae</taxon>
        <taxon>Sordariales</taxon>
        <taxon>Lasiosphaeriaceae</taxon>
        <taxon>Lasiosphaeris</taxon>
    </lineage>
</organism>
<dbReference type="GO" id="GO:0044284">
    <property type="term" value="C:mitochondrial crista junction"/>
    <property type="evidence" value="ECO:0007669"/>
    <property type="project" value="InterPro"/>
</dbReference>
<accession>A0AA40DZV2</accession>
<evidence type="ECO:0000256" key="9">
    <source>
        <dbReference type="ARBA" id="ARBA00032159"/>
    </source>
</evidence>
<evidence type="ECO:0000256" key="2">
    <source>
        <dbReference type="ARBA" id="ARBA00004370"/>
    </source>
</evidence>
<gene>
    <name evidence="13" type="ORF">B0H67DRAFT_552006</name>
</gene>
<evidence type="ECO:0000256" key="3">
    <source>
        <dbReference type="ARBA" id="ARBA00009188"/>
    </source>
</evidence>
<evidence type="ECO:0000256" key="4">
    <source>
        <dbReference type="ARBA" id="ARBA00018170"/>
    </source>
</evidence>
<sequence length="247" mass="27221">MGFVTGFTGGVTLTLSLTYLALLTHAHSRQSQADTLRAQTRVVSSLARDPTTPRRSRYDPETTDEYPPSRAEQSAQHRADFVAAAKDRWNSEIEGALRWAQTRNWTGTREDAEARLAELGPVARRGADEVRSELRSVTEGAKSAIQGAGKRAAEVGTGVGAEVREDARVAVAKGKEIVKKTKAAVYLAEEKAVTKADAKIFKTSEIDTALAQRYEKDDSIMKKSVQEILAERYKPFDQRDNTRLRGL</sequence>
<evidence type="ECO:0000256" key="6">
    <source>
        <dbReference type="ARBA" id="ARBA00022989"/>
    </source>
</evidence>
<keyword evidence="11" id="KW-0999">Mitochondrion inner membrane</keyword>
<keyword evidence="6" id="KW-1133">Transmembrane helix</keyword>
<dbReference type="GO" id="GO:0042407">
    <property type="term" value="P:cristae formation"/>
    <property type="evidence" value="ECO:0007669"/>
    <property type="project" value="InterPro"/>
</dbReference>
<comment type="caution">
    <text evidence="13">The sequence shown here is derived from an EMBL/GenBank/DDBJ whole genome shotgun (WGS) entry which is preliminary data.</text>
</comment>
<dbReference type="Pfam" id="PF17050">
    <property type="entry name" value="AIM5"/>
    <property type="match status" value="1"/>
</dbReference>
<dbReference type="InterPro" id="IPR031463">
    <property type="entry name" value="Mic12"/>
</dbReference>
<dbReference type="AlphaFoldDB" id="A0AA40DZV2"/>
<evidence type="ECO:0000256" key="11">
    <source>
        <dbReference type="RuleBase" id="RU363010"/>
    </source>
</evidence>
<evidence type="ECO:0000313" key="13">
    <source>
        <dbReference type="EMBL" id="KAK0719692.1"/>
    </source>
</evidence>
<proteinExistence type="inferred from homology"/>
<evidence type="ECO:0000256" key="5">
    <source>
        <dbReference type="ARBA" id="ARBA00022692"/>
    </source>
</evidence>
<reference evidence="13" key="1">
    <citation type="submission" date="2023-06" db="EMBL/GenBank/DDBJ databases">
        <title>Genome-scale phylogeny and comparative genomics of the fungal order Sordariales.</title>
        <authorList>
            <consortium name="Lawrence Berkeley National Laboratory"/>
            <person name="Hensen N."/>
            <person name="Bonometti L."/>
            <person name="Westerberg I."/>
            <person name="Brannstrom I.O."/>
            <person name="Guillou S."/>
            <person name="Cros-Aarteil S."/>
            <person name="Calhoun S."/>
            <person name="Haridas S."/>
            <person name="Kuo A."/>
            <person name="Mondo S."/>
            <person name="Pangilinan J."/>
            <person name="Riley R."/>
            <person name="Labutti K."/>
            <person name="Andreopoulos B."/>
            <person name="Lipzen A."/>
            <person name="Chen C."/>
            <person name="Yanf M."/>
            <person name="Daum C."/>
            <person name="Ng V."/>
            <person name="Clum A."/>
            <person name="Steindorff A."/>
            <person name="Ohm R."/>
            <person name="Martin F."/>
            <person name="Silar P."/>
            <person name="Natvig D."/>
            <person name="Lalanne C."/>
            <person name="Gautier V."/>
            <person name="Ament-Velasquez S.L."/>
            <person name="Kruys A."/>
            <person name="Hutchinson M.I."/>
            <person name="Powell A.J."/>
            <person name="Barry K."/>
            <person name="Miller A.N."/>
            <person name="Grigoriev I.V."/>
            <person name="Debuchy R."/>
            <person name="Gladieux P."/>
            <person name="Thoren M.H."/>
            <person name="Johannesson H."/>
        </authorList>
    </citation>
    <scope>NUCLEOTIDE SEQUENCE</scope>
    <source>
        <strain evidence="13">SMH4607-1</strain>
    </source>
</reference>
<keyword evidence="7 11" id="KW-0496">Mitochondrion</keyword>
<comment type="similarity">
    <text evidence="3 11">Belongs to the MICOS complex subunit Mic12 family.</text>
</comment>
<name>A0AA40DZV2_9PEZI</name>
<comment type="subunit">
    <text evidence="11">Component of the mitochondrial contact site and cristae organizing system (MICOS) complex.</text>
</comment>
<evidence type="ECO:0000313" key="14">
    <source>
        <dbReference type="Proteomes" id="UP001172102"/>
    </source>
</evidence>
<protein>
    <recommendedName>
        <fullName evidence="4 11">MICOS complex subunit MIC12</fullName>
    </recommendedName>
    <alternativeName>
        <fullName evidence="10 11">Altered inheritance of mitochondria protein 5, mitochondrial</fullName>
    </alternativeName>
    <alternativeName>
        <fullName evidence="9 11">Found in mitochondrial proteome protein 51</fullName>
    </alternativeName>
</protein>
<evidence type="ECO:0000256" key="1">
    <source>
        <dbReference type="ARBA" id="ARBA00002689"/>
    </source>
</evidence>
<dbReference type="Proteomes" id="UP001172102">
    <property type="component" value="Unassembled WGS sequence"/>
</dbReference>
<comment type="function">
    <text evidence="1 11">Component of the MICOS complex, a large protein complex of the mitochondrial inner membrane that plays crucial roles in the maintenance of crista junctions, inner membrane architecture, and formation of contact sites to the outer membrane.</text>
</comment>
<dbReference type="GO" id="GO:0061617">
    <property type="term" value="C:MICOS complex"/>
    <property type="evidence" value="ECO:0007669"/>
    <property type="project" value="UniProtKB-UniRule"/>
</dbReference>
<keyword evidence="14" id="KW-1185">Reference proteome</keyword>